<accession>A0A6B0SX35</accession>
<dbReference type="RefSeq" id="WP_159664350.1">
    <property type="nucleotide sequence ID" value="NZ_WUUS01000003.1"/>
</dbReference>
<organism evidence="9 10">
    <name type="scientific">Halobaculum saliterrae</name>
    <dbReference type="NCBI Taxonomy" id="2073113"/>
    <lineage>
        <taxon>Archaea</taxon>
        <taxon>Methanobacteriati</taxon>
        <taxon>Methanobacteriota</taxon>
        <taxon>Stenosarchaea group</taxon>
        <taxon>Halobacteria</taxon>
        <taxon>Halobacteriales</taxon>
        <taxon>Haloferacaceae</taxon>
        <taxon>Halobaculum</taxon>
    </lineage>
</organism>
<keyword evidence="4" id="KW-0805">Transcription regulation</keyword>
<reference evidence="9 10" key="1">
    <citation type="submission" date="2019-12" db="EMBL/GenBank/DDBJ databases">
        <title>Isolation and characterization of three novel carbon monoxide-oxidizing members of Halobacteria from salione crusts and soils.</title>
        <authorList>
            <person name="Myers M.R."/>
            <person name="King G.M."/>
        </authorList>
    </citation>
    <scope>NUCLEOTIDE SEQUENCE [LARGE SCALE GENOMIC DNA]</scope>
    <source>
        <strain evidence="9 10">WSA2</strain>
    </source>
</reference>
<name>A0A6B0SX35_9EURY</name>
<comment type="caution">
    <text evidence="9">The sequence shown here is derived from an EMBL/GenBank/DDBJ whole genome shotgun (WGS) entry which is preliminary data.</text>
</comment>
<dbReference type="InterPro" id="IPR031803">
    <property type="entry name" value="BAT_GAF/HTH-assoc"/>
</dbReference>
<protein>
    <submittedName>
        <fullName evidence="9">PAS domain-containing protein</fullName>
    </submittedName>
</protein>
<dbReference type="CDD" id="cd00130">
    <property type="entry name" value="PAS"/>
    <property type="match status" value="1"/>
</dbReference>
<dbReference type="InterPro" id="IPR007050">
    <property type="entry name" value="HTH_bacterioopsin"/>
</dbReference>
<dbReference type="PANTHER" id="PTHR47429:SF2">
    <property type="entry name" value="PROTEIN TWIN LOV 1"/>
    <property type="match status" value="1"/>
</dbReference>
<evidence type="ECO:0000256" key="1">
    <source>
        <dbReference type="ARBA" id="ARBA00022630"/>
    </source>
</evidence>
<dbReference type="OrthoDB" id="106505at2157"/>
<keyword evidence="10" id="KW-1185">Reference proteome</keyword>
<dbReference type="SUPFAM" id="SSF55785">
    <property type="entry name" value="PYP-like sensor domain (PAS domain)"/>
    <property type="match status" value="1"/>
</dbReference>
<dbReference type="PANTHER" id="PTHR47429">
    <property type="entry name" value="PROTEIN TWIN LOV 1"/>
    <property type="match status" value="1"/>
</dbReference>
<dbReference type="PROSITE" id="PS50112">
    <property type="entry name" value="PAS"/>
    <property type="match status" value="1"/>
</dbReference>
<dbReference type="SUPFAM" id="SSF55781">
    <property type="entry name" value="GAF domain-like"/>
    <property type="match status" value="1"/>
</dbReference>
<feature type="domain" description="PAC" evidence="8">
    <location>
        <begin position="111"/>
        <end position="163"/>
    </location>
</feature>
<evidence type="ECO:0000256" key="2">
    <source>
        <dbReference type="ARBA" id="ARBA00022643"/>
    </source>
</evidence>
<feature type="domain" description="PAS" evidence="7">
    <location>
        <begin position="35"/>
        <end position="108"/>
    </location>
</feature>
<dbReference type="Pfam" id="PF13426">
    <property type="entry name" value="PAS_9"/>
    <property type="match status" value="1"/>
</dbReference>
<keyword evidence="2" id="KW-0288">FMN</keyword>
<dbReference type="NCBIfam" id="TIGR00229">
    <property type="entry name" value="sensory_box"/>
    <property type="match status" value="1"/>
</dbReference>
<keyword evidence="5" id="KW-0804">Transcription</keyword>
<keyword evidence="1" id="KW-0285">Flavoprotein</keyword>
<dbReference type="SMART" id="SM00086">
    <property type="entry name" value="PAC"/>
    <property type="match status" value="1"/>
</dbReference>
<evidence type="ECO:0000256" key="3">
    <source>
        <dbReference type="ARBA" id="ARBA00022991"/>
    </source>
</evidence>
<proteinExistence type="predicted"/>
<dbReference type="InterPro" id="IPR029016">
    <property type="entry name" value="GAF-like_dom_sf"/>
</dbReference>
<evidence type="ECO:0000256" key="5">
    <source>
        <dbReference type="ARBA" id="ARBA00023163"/>
    </source>
</evidence>
<dbReference type="PROSITE" id="PS50113">
    <property type="entry name" value="PAC"/>
    <property type="match status" value="1"/>
</dbReference>
<gene>
    <name evidence="9" type="ORF">GRX01_05690</name>
</gene>
<feature type="region of interest" description="Disordered" evidence="6">
    <location>
        <begin position="1"/>
        <end position="31"/>
    </location>
</feature>
<dbReference type="InterPro" id="IPR000700">
    <property type="entry name" value="PAS-assoc_C"/>
</dbReference>
<dbReference type="Gene3D" id="3.30.450.40">
    <property type="match status" value="1"/>
</dbReference>
<evidence type="ECO:0000256" key="6">
    <source>
        <dbReference type="SAM" id="MobiDB-lite"/>
    </source>
</evidence>
<sequence length="583" mass="62316">MARHGSEDSAGNVDAVTRGFDASGGPTAASTDAVDEALKTRTMDEAPVGITIADATEPDMPLVYANAAFERITGYPPSYAVGRNCRFLQGEQTTEEPVARMREAIERGEATTVELRNYRRGGELFWNEVTIAPLRDEAGTITHYVGFQQDVTRRKRAERAAEHRAARIERERVAQRRLLQRLDGVVVDVTEAVTRATSRDDLERDIVDSIDRTYAGAWIGRYDPRADDIEVTAVAGSTSTDEVGSRLPLGDATGDGSAVDDGVGDTPIGTAVAEAMSERFVRTVSIDGAAADGVTAVAAIPIHYGDATYGAVGVYTRADGGFASNERAVLTALGRAVATGVNAIESQRTLREEGAFEIEFGIVDHPLSAVAGAAGCTLRHRGAVGDRDRPSMLFEVSADGSGVDADALRAAAGESVTVHSVFAETADASVAELSVSESRLRPLLAEYGADLEAVVADADGARVSVSVARESLAQSLVEAVTDSHEHVELLGYRRRTERARTRPEFVAAVERELTERQHAALVRAFTTGYFEWPRDVDGDELAESMGVSRSTFHQHLRAAQRKLVAAFVGAGEEERATAPVDPN</sequence>
<dbReference type="InterPro" id="IPR000014">
    <property type="entry name" value="PAS"/>
</dbReference>
<dbReference type="EMBL" id="WUUS01000003">
    <property type="protein sequence ID" value="MXR40832.1"/>
    <property type="molecule type" value="Genomic_DNA"/>
</dbReference>
<dbReference type="AlphaFoldDB" id="A0A6B0SX35"/>
<evidence type="ECO:0000259" key="8">
    <source>
        <dbReference type="PROSITE" id="PS50113"/>
    </source>
</evidence>
<dbReference type="Pfam" id="PF04967">
    <property type="entry name" value="HTH_10"/>
    <property type="match status" value="1"/>
</dbReference>
<dbReference type="InterPro" id="IPR035965">
    <property type="entry name" value="PAS-like_dom_sf"/>
</dbReference>
<dbReference type="Proteomes" id="UP000437065">
    <property type="component" value="Unassembled WGS sequence"/>
</dbReference>
<evidence type="ECO:0000313" key="9">
    <source>
        <dbReference type="EMBL" id="MXR40832.1"/>
    </source>
</evidence>
<keyword evidence="3" id="KW-0157">Chromophore</keyword>
<evidence type="ECO:0000259" key="7">
    <source>
        <dbReference type="PROSITE" id="PS50112"/>
    </source>
</evidence>
<dbReference type="Pfam" id="PF15915">
    <property type="entry name" value="BAT"/>
    <property type="match status" value="1"/>
</dbReference>
<dbReference type="Gene3D" id="3.30.450.20">
    <property type="entry name" value="PAS domain"/>
    <property type="match status" value="1"/>
</dbReference>
<evidence type="ECO:0000313" key="10">
    <source>
        <dbReference type="Proteomes" id="UP000437065"/>
    </source>
</evidence>
<dbReference type="InterPro" id="IPR001610">
    <property type="entry name" value="PAC"/>
</dbReference>
<evidence type="ECO:0000256" key="4">
    <source>
        <dbReference type="ARBA" id="ARBA00023015"/>
    </source>
</evidence>